<dbReference type="EMBL" id="CP036259">
    <property type="protein sequence ID" value="QDR82323.1"/>
    <property type="molecule type" value="Genomic_DNA"/>
</dbReference>
<accession>A0A517DYA7</accession>
<evidence type="ECO:0000313" key="2">
    <source>
        <dbReference type="Proteomes" id="UP000320776"/>
    </source>
</evidence>
<evidence type="ECO:0000313" key="1">
    <source>
        <dbReference type="EMBL" id="QDR82323.1"/>
    </source>
</evidence>
<sequence>MVCCVCRTYSPEPTSTSLKPRAFLPRLCWGESPVYNRNVVVDSLLLRVGVLRTPCAGPEVLEHFRVTATFYFHLFLIIACFRQFASRDAGRPRFFRPVRGLMLEQGLHFYRLPARKNRWRRLGALCIAANSGPIRGWDYFWHCPKSNKRSRPGASKS</sequence>
<dbReference type="Proteomes" id="UP000320776">
    <property type="component" value="Chromosome"/>
</dbReference>
<dbReference type="AlphaFoldDB" id="A0A517DYA7"/>
<reference evidence="1 2" key="1">
    <citation type="submission" date="2019-02" db="EMBL/GenBank/DDBJ databases">
        <title>Closed genome of Sporomusa termitida DSM 4440.</title>
        <authorList>
            <person name="Poehlein A."/>
            <person name="Daniel R."/>
        </authorList>
    </citation>
    <scope>NUCLEOTIDE SEQUENCE [LARGE SCALE GENOMIC DNA]</scope>
    <source>
        <strain evidence="1 2">DSM 4440</strain>
    </source>
</reference>
<keyword evidence="2" id="KW-1185">Reference proteome</keyword>
<gene>
    <name evidence="1" type="ORF">SPTER_37480</name>
</gene>
<protein>
    <submittedName>
        <fullName evidence="1">Uncharacterized protein</fullName>
    </submittedName>
</protein>
<proteinExistence type="predicted"/>
<name>A0A517DYA7_9FIRM</name>
<dbReference type="KEGG" id="sted:SPTER_37480"/>
<organism evidence="1 2">
    <name type="scientific">Sporomusa termitida</name>
    <dbReference type="NCBI Taxonomy" id="2377"/>
    <lineage>
        <taxon>Bacteria</taxon>
        <taxon>Bacillati</taxon>
        <taxon>Bacillota</taxon>
        <taxon>Negativicutes</taxon>
        <taxon>Selenomonadales</taxon>
        <taxon>Sporomusaceae</taxon>
        <taxon>Sporomusa</taxon>
    </lineage>
</organism>